<organism evidence="11 12">
    <name type="scientific">Lactococcus taiwanensis</name>
    <dbReference type="NCBI Taxonomy" id="1151742"/>
    <lineage>
        <taxon>Bacteria</taxon>
        <taxon>Bacillati</taxon>
        <taxon>Bacillota</taxon>
        <taxon>Bacilli</taxon>
        <taxon>Lactobacillales</taxon>
        <taxon>Streptococcaceae</taxon>
        <taxon>Lactococcus</taxon>
    </lineage>
</organism>
<feature type="domain" description="Large ribosomal subunit protein bL9 C-terminal" evidence="10">
    <location>
        <begin position="62"/>
        <end position="147"/>
    </location>
</feature>
<accession>A0AA45QS19</accession>
<dbReference type="GO" id="GO:0019843">
    <property type="term" value="F:rRNA binding"/>
    <property type="evidence" value="ECO:0007669"/>
    <property type="project" value="UniProtKB-UniRule"/>
</dbReference>
<reference evidence="11 12" key="1">
    <citation type="submission" date="2021-02" db="EMBL/GenBank/DDBJ databases">
        <title>Complete genome sequence of Lactococcus lactis strain K_LL004.</title>
        <authorList>
            <person name="Kim H.B."/>
        </authorList>
    </citation>
    <scope>NUCLEOTIDE SEQUENCE [LARGE SCALE GENOMIC DNA]</scope>
    <source>
        <strain evidence="11 12">K_LL004</strain>
    </source>
</reference>
<dbReference type="KEGG" id="lti:JW886_04160"/>
<dbReference type="GO" id="GO:0005840">
    <property type="term" value="C:ribosome"/>
    <property type="evidence" value="ECO:0007669"/>
    <property type="project" value="UniProtKB-KW"/>
</dbReference>
<keyword evidence="12" id="KW-1185">Reference proteome</keyword>
<evidence type="ECO:0000256" key="5">
    <source>
        <dbReference type="ARBA" id="ARBA00023274"/>
    </source>
</evidence>
<evidence type="ECO:0000256" key="2">
    <source>
        <dbReference type="ARBA" id="ARBA00022730"/>
    </source>
</evidence>
<dbReference type="AlphaFoldDB" id="A0AA45QS19"/>
<dbReference type="Pfam" id="PF01281">
    <property type="entry name" value="Ribosomal_L9_N"/>
    <property type="match status" value="1"/>
</dbReference>
<dbReference type="SUPFAM" id="SSF55658">
    <property type="entry name" value="L9 N-domain-like"/>
    <property type="match status" value="1"/>
</dbReference>
<dbReference type="GO" id="GO:0003735">
    <property type="term" value="F:structural constituent of ribosome"/>
    <property type="evidence" value="ECO:0007669"/>
    <property type="project" value="InterPro"/>
</dbReference>
<evidence type="ECO:0000313" key="11">
    <source>
        <dbReference type="EMBL" id="QSE77442.1"/>
    </source>
</evidence>
<dbReference type="Gene3D" id="3.40.5.10">
    <property type="entry name" value="Ribosomal protein L9, N-terminal domain"/>
    <property type="match status" value="1"/>
</dbReference>
<dbReference type="NCBIfam" id="TIGR00158">
    <property type="entry name" value="L9"/>
    <property type="match status" value="1"/>
</dbReference>
<dbReference type="InterPro" id="IPR036935">
    <property type="entry name" value="Ribosomal_bL9_N_sf"/>
</dbReference>
<keyword evidence="8" id="KW-0175">Coiled coil</keyword>
<keyword evidence="2 7" id="KW-0699">rRNA-binding</keyword>
<evidence type="ECO:0000259" key="9">
    <source>
        <dbReference type="Pfam" id="PF01281"/>
    </source>
</evidence>
<dbReference type="InterPro" id="IPR036791">
    <property type="entry name" value="Ribosomal_bL9_C_sf"/>
</dbReference>
<evidence type="ECO:0000313" key="12">
    <source>
        <dbReference type="Proteomes" id="UP000663608"/>
    </source>
</evidence>
<dbReference type="EMBL" id="CP070872">
    <property type="protein sequence ID" value="QSE77442.1"/>
    <property type="molecule type" value="Genomic_DNA"/>
</dbReference>
<keyword evidence="4 7" id="KW-0689">Ribosomal protein</keyword>
<dbReference type="HAMAP" id="MF_00503">
    <property type="entry name" value="Ribosomal_bL9"/>
    <property type="match status" value="1"/>
</dbReference>
<evidence type="ECO:0000256" key="8">
    <source>
        <dbReference type="SAM" id="Coils"/>
    </source>
</evidence>
<dbReference type="Pfam" id="PF03948">
    <property type="entry name" value="Ribosomal_L9_C"/>
    <property type="match status" value="1"/>
</dbReference>
<protein>
    <recommendedName>
        <fullName evidence="6 7">Large ribosomal subunit protein bL9</fullName>
    </recommendedName>
</protein>
<dbReference type="Gene3D" id="3.10.430.100">
    <property type="entry name" value="Ribosomal protein L9, C-terminal domain"/>
    <property type="match status" value="1"/>
</dbReference>
<dbReference type="InterPro" id="IPR009027">
    <property type="entry name" value="Ribosomal_bL9/RNase_H1_N"/>
</dbReference>
<dbReference type="InterPro" id="IPR000244">
    <property type="entry name" value="Ribosomal_bL9"/>
</dbReference>
<dbReference type="Proteomes" id="UP000663608">
    <property type="component" value="Chromosome"/>
</dbReference>
<evidence type="ECO:0000256" key="6">
    <source>
        <dbReference type="ARBA" id="ARBA00035292"/>
    </source>
</evidence>
<evidence type="ECO:0000256" key="7">
    <source>
        <dbReference type="HAMAP-Rule" id="MF_00503"/>
    </source>
</evidence>
<dbReference type="GO" id="GO:0006412">
    <property type="term" value="P:translation"/>
    <property type="evidence" value="ECO:0007669"/>
    <property type="project" value="UniProtKB-UniRule"/>
</dbReference>
<dbReference type="GO" id="GO:1990904">
    <property type="term" value="C:ribonucleoprotein complex"/>
    <property type="evidence" value="ECO:0007669"/>
    <property type="project" value="UniProtKB-KW"/>
</dbReference>
<evidence type="ECO:0000256" key="3">
    <source>
        <dbReference type="ARBA" id="ARBA00022884"/>
    </source>
</evidence>
<comment type="function">
    <text evidence="7">Binds to the 23S rRNA.</text>
</comment>
<proteinExistence type="inferred from homology"/>
<evidence type="ECO:0000256" key="4">
    <source>
        <dbReference type="ARBA" id="ARBA00022980"/>
    </source>
</evidence>
<comment type="similarity">
    <text evidence="1 7">Belongs to the bacterial ribosomal protein bL9 family.</text>
</comment>
<dbReference type="InterPro" id="IPR020069">
    <property type="entry name" value="Ribosomal_bL9_C"/>
</dbReference>
<feature type="domain" description="Ribosomal protein L9" evidence="9">
    <location>
        <begin position="1"/>
        <end position="45"/>
    </location>
</feature>
<gene>
    <name evidence="7 11" type="primary">rplI</name>
    <name evidence="11" type="ORF">JW886_04160</name>
</gene>
<dbReference type="RefSeq" id="WP_075525062.1">
    <property type="nucleotide sequence ID" value="NZ_BNDT01000001.1"/>
</dbReference>
<evidence type="ECO:0000256" key="1">
    <source>
        <dbReference type="ARBA" id="ARBA00010605"/>
    </source>
</evidence>
<dbReference type="SUPFAM" id="SSF55653">
    <property type="entry name" value="Ribosomal protein L9 C-domain"/>
    <property type="match status" value="1"/>
</dbReference>
<sequence length="149" mass="16308">MKVVFLEDVKGRGKKGEVKEVPTGFANFLIKQKQAKAATSASLAAVEAQKKAQKRQAEEDLAEAKMLKNALEKEDVVVEIKMKTGETGRTFGAVDKSDIAKALKAQYNVPVDKRKIQLINKIQALGTKEVPVKLHHDVTAVIKVKISEA</sequence>
<feature type="coiled-coil region" evidence="8">
    <location>
        <begin position="43"/>
        <end position="74"/>
    </location>
</feature>
<dbReference type="PANTHER" id="PTHR21368">
    <property type="entry name" value="50S RIBOSOMAL PROTEIN L9"/>
    <property type="match status" value="1"/>
</dbReference>
<keyword evidence="3 7" id="KW-0694">RNA-binding</keyword>
<name>A0AA45QS19_9LACT</name>
<keyword evidence="5 7" id="KW-0687">Ribonucleoprotein</keyword>
<dbReference type="InterPro" id="IPR020070">
    <property type="entry name" value="Ribosomal_bL9_N"/>
</dbReference>
<dbReference type="InterPro" id="IPR020594">
    <property type="entry name" value="Ribosomal_bL9_bac/chp"/>
</dbReference>
<evidence type="ECO:0000259" key="10">
    <source>
        <dbReference type="Pfam" id="PF03948"/>
    </source>
</evidence>